<comment type="caution">
    <text evidence="2">The sequence shown here is derived from an EMBL/GenBank/DDBJ whole genome shotgun (WGS) entry which is preliminary data.</text>
</comment>
<evidence type="ECO:0000313" key="2">
    <source>
        <dbReference type="EMBL" id="PFX20598.1"/>
    </source>
</evidence>
<feature type="domain" description="VWFC" evidence="1">
    <location>
        <begin position="330"/>
        <end position="400"/>
    </location>
</feature>
<name>A0A2B4RW92_STYPI</name>
<protein>
    <recommendedName>
        <fullName evidence="1">VWFC domain-containing protein</fullName>
    </recommendedName>
</protein>
<dbReference type="OrthoDB" id="5948635at2759"/>
<accession>A0A2B4RW92</accession>
<feature type="domain" description="VWFC" evidence="1">
    <location>
        <begin position="133"/>
        <end position="200"/>
    </location>
</feature>
<dbReference type="PROSITE" id="PS50184">
    <property type="entry name" value="VWFC_2"/>
    <property type="match status" value="2"/>
</dbReference>
<dbReference type="PROSITE" id="PS01208">
    <property type="entry name" value="VWFC_1"/>
    <property type="match status" value="1"/>
</dbReference>
<dbReference type="Proteomes" id="UP000225706">
    <property type="component" value="Unassembled WGS sequence"/>
</dbReference>
<keyword evidence="3" id="KW-1185">Reference proteome</keyword>
<dbReference type="AlphaFoldDB" id="A0A2B4RW92"/>
<gene>
    <name evidence="2" type="ORF">AWC38_SpisGene14936</name>
</gene>
<evidence type="ECO:0000313" key="3">
    <source>
        <dbReference type="Proteomes" id="UP000225706"/>
    </source>
</evidence>
<dbReference type="SMART" id="SM00214">
    <property type="entry name" value="VWC"/>
    <property type="match status" value="2"/>
</dbReference>
<proteinExistence type="predicted"/>
<dbReference type="InterPro" id="IPR001007">
    <property type="entry name" value="VWF_dom"/>
</dbReference>
<sequence length="507" mass="56715">MTICLVNGTPFKGPWDFDDLARYNRAVPSNYEPVGCFSSGKLKKAKVFGKKGYKKIKAGAEKLIDQCSESQDYAIIGIQKIKKNILCLNGDLEKWDPNNFKMQNESKCPGGAGSKKTISIYKKSVNPGIISDGKCRYGDKVFNDGEEAPIYHKTDDYCELCECIKGNLTDCMHIKCDTGLLGCKEIVYPKEPGECCPKCKAEPSRRKCHGKQSWLSYEDDKCLFCECHGQVSATCRVVKPMCPATIVIKRQSAKILRYLVVTERSGSVSTSSPFKMLFLLCVLLFEACTVSGNPMKNHGMGHDSIQESPDQESQDDSSMILARYVRGGSKTCTYRNKEYKPGTKVDINVAPDYARCDQCTCSKKGKFRKCTKLYDCEVGSLQCKAEDYEWPPDICCPECKRKSCTDDRKVGEKWQRIKSKTGPNEGICSLCECLADGKEFCNDNRFICFDIPGCLETEMKPDFCCPQCKTWAKSTTTTAPSFTIVLTEPTEPPFPPFPFDANKDQES</sequence>
<evidence type="ECO:0000259" key="1">
    <source>
        <dbReference type="PROSITE" id="PS50184"/>
    </source>
</evidence>
<organism evidence="2 3">
    <name type="scientific">Stylophora pistillata</name>
    <name type="common">Smooth cauliflower coral</name>
    <dbReference type="NCBI Taxonomy" id="50429"/>
    <lineage>
        <taxon>Eukaryota</taxon>
        <taxon>Metazoa</taxon>
        <taxon>Cnidaria</taxon>
        <taxon>Anthozoa</taxon>
        <taxon>Hexacorallia</taxon>
        <taxon>Scleractinia</taxon>
        <taxon>Astrocoeniina</taxon>
        <taxon>Pocilloporidae</taxon>
        <taxon>Stylophora</taxon>
    </lineage>
</organism>
<dbReference type="SUPFAM" id="SSF57603">
    <property type="entry name" value="FnI-like domain"/>
    <property type="match status" value="1"/>
</dbReference>
<reference evidence="3" key="1">
    <citation type="journal article" date="2017" name="bioRxiv">
        <title>Comparative analysis of the genomes of Stylophora pistillata and Acropora digitifera provides evidence for extensive differences between species of corals.</title>
        <authorList>
            <person name="Voolstra C.R."/>
            <person name="Li Y."/>
            <person name="Liew Y.J."/>
            <person name="Baumgarten S."/>
            <person name="Zoccola D."/>
            <person name="Flot J.-F."/>
            <person name="Tambutte S."/>
            <person name="Allemand D."/>
            <person name="Aranda M."/>
        </authorList>
    </citation>
    <scope>NUCLEOTIDE SEQUENCE [LARGE SCALE GENOMIC DNA]</scope>
</reference>
<dbReference type="EMBL" id="LSMT01000310">
    <property type="protein sequence ID" value="PFX20598.1"/>
    <property type="molecule type" value="Genomic_DNA"/>
</dbReference>